<dbReference type="AlphaFoldDB" id="A0AAU8DHK7"/>
<keyword evidence="1" id="KW-0614">Plasmid</keyword>
<protein>
    <recommendedName>
        <fullName evidence="2">DNA-binding protein</fullName>
    </recommendedName>
</protein>
<geneLocation type="plasmid" evidence="1">
    <name>pMk2239A</name>
</geneLocation>
<organism evidence="1">
    <name type="scientific">Mesorhizobium sp. WSM2239</name>
    <dbReference type="NCBI Taxonomy" id="3228852"/>
    <lineage>
        <taxon>Bacteria</taxon>
        <taxon>Pseudomonadati</taxon>
        <taxon>Pseudomonadota</taxon>
        <taxon>Alphaproteobacteria</taxon>
        <taxon>Hyphomicrobiales</taxon>
        <taxon>Phyllobacteriaceae</taxon>
        <taxon>Mesorhizobium</taxon>
    </lineage>
</organism>
<evidence type="ECO:0000313" key="1">
    <source>
        <dbReference type="EMBL" id="XCG58347.1"/>
    </source>
</evidence>
<evidence type="ECO:0008006" key="2">
    <source>
        <dbReference type="Google" id="ProtNLM"/>
    </source>
</evidence>
<reference evidence="1" key="1">
    <citation type="submission" date="2024-06" db="EMBL/GenBank/DDBJ databases">
        <title>Mesorhizobium karijinii sp. nov., a symbiont of the iconic Swainsona formosa from arid Australia.</title>
        <authorList>
            <person name="Hill Y.J."/>
            <person name="Watkin E.L.J."/>
            <person name="O'Hara G.W."/>
            <person name="Terpolilli J."/>
            <person name="Tye M.L."/>
            <person name="Kohlmeier M.G."/>
        </authorList>
    </citation>
    <scope>NUCLEOTIDE SEQUENCE</scope>
    <source>
        <strain evidence="1">WSM2239</strain>
        <plasmid evidence="1">pMk2239A</plasmid>
    </source>
</reference>
<sequence length="105" mass="11663">MPEQIMAALGESSHGYLIDVAEALAVYLPKPSLERWDQLLLALQNGSGNPQKAKKRRSYDCDASQLCDVRQVIARARNDLDGLIALEERNAHGRKTGFWSLAKNV</sequence>
<accession>A0AAU8DHK7</accession>
<name>A0AAU8DHK7_9HYPH</name>
<gene>
    <name evidence="1" type="ORF">ABVK49_31610</name>
</gene>
<dbReference type="EMBL" id="CP159252">
    <property type="protein sequence ID" value="XCG58347.1"/>
    <property type="molecule type" value="Genomic_DNA"/>
</dbReference>
<proteinExistence type="predicted"/>